<reference evidence="1 2" key="1">
    <citation type="submission" date="2020-04" db="EMBL/GenBank/DDBJ databases">
        <title>MicrobeNet Type strains.</title>
        <authorList>
            <person name="Nicholson A.C."/>
        </authorList>
    </citation>
    <scope>NUCLEOTIDE SEQUENCE [LARGE SCALE GENOMIC DNA]</scope>
    <source>
        <strain evidence="1 2">ATCC 23612</strain>
    </source>
</reference>
<protein>
    <submittedName>
        <fullName evidence="1">Uncharacterized protein</fullName>
    </submittedName>
</protein>
<proteinExistence type="predicted"/>
<sequence>MSHFQRGHLGPEEQQKVLTQIGGRILDEAPEGWTRIVYTEKAVIDHSTGLIIVEFGDGTTRRKSPPSGMGMMIDDLRAGMYQEGKGTWFSFEYVITPPGRFNVTYNYDEDPGITFPTAFGFTNDLVYFPRDEEYMTDWLREKLREEAEGRAME</sequence>
<comment type="caution">
    <text evidence="1">The sequence shown here is derived from an EMBL/GenBank/DDBJ whole genome shotgun (WGS) entry which is preliminary data.</text>
</comment>
<dbReference type="AlphaFoldDB" id="A0A7X6MB80"/>
<evidence type="ECO:0000313" key="1">
    <source>
        <dbReference type="EMBL" id="NKY98206.1"/>
    </source>
</evidence>
<dbReference type="SUPFAM" id="SSF160424">
    <property type="entry name" value="BH3703-like"/>
    <property type="match status" value="1"/>
</dbReference>
<name>A0A7X6MB80_9ACTN</name>
<evidence type="ECO:0000313" key="2">
    <source>
        <dbReference type="Proteomes" id="UP000553209"/>
    </source>
</evidence>
<accession>A0A7X6MB80</accession>
<dbReference type="EMBL" id="JAAXPG010000009">
    <property type="protein sequence ID" value="NKY98206.1"/>
    <property type="molecule type" value="Genomic_DNA"/>
</dbReference>
<keyword evidence="2" id="KW-1185">Reference proteome</keyword>
<dbReference type="RefSeq" id="WP_061083610.1">
    <property type="nucleotide sequence ID" value="NZ_JAAXPG010000009.1"/>
</dbReference>
<dbReference type="InterPro" id="IPR036170">
    <property type="entry name" value="YezG-like_sf"/>
</dbReference>
<dbReference type="Proteomes" id="UP000553209">
    <property type="component" value="Unassembled WGS sequence"/>
</dbReference>
<gene>
    <name evidence="1" type="ORF">HGB44_11155</name>
</gene>
<organism evidence="1 2">
    <name type="scientific">Nocardiopsis alborubida</name>
    <dbReference type="NCBI Taxonomy" id="146802"/>
    <lineage>
        <taxon>Bacteria</taxon>
        <taxon>Bacillati</taxon>
        <taxon>Actinomycetota</taxon>
        <taxon>Actinomycetes</taxon>
        <taxon>Streptosporangiales</taxon>
        <taxon>Nocardiopsidaceae</taxon>
        <taxon>Nocardiopsis</taxon>
    </lineage>
</organism>